<reference evidence="2" key="1">
    <citation type="submission" date="2022-11" db="UniProtKB">
        <authorList>
            <consortium name="WormBaseParasite"/>
        </authorList>
    </citation>
    <scope>IDENTIFICATION</scope>
</reference>
<dbReference type="Proteomes" id="UP000887564">
    <property type="component" value="Unplaced"/>
</dbReference>
<dbReference type="PANTHER" id="PTHR43851:SF3">
    <property type="entry name" value="COENZYME Q8"/>
    <property type="match status" value="1"/>
</dbReference>
<dbReference type="PANTHER" id="PTHR43851">
    <property type="match status" value="1"/>
</dbReference>
<evidence type="ECO:0000313" key="2">
    <source>
        <dbReference type="WBParaSite" id="PEQ_0000862301-mRNA-1"/>
    </source>
</evidence>
<dbReference type="InterPro" id="IPR051409">
    <property type="entry name" value="Atypical_kinase_ADCK"/>
</dbReference>
<dbReference type="WBParaSite" id="PEQ_0000862301-mRNA-1">
    <property type="protein sequence ID" value="PEQ_0000862301-mRNA-1"/>
    <property type="gene ID" value="PEQ_0000862301"/>
</dbReference>
<protein>
    <submittedName>
        <fullName evidence="2">Uncharacterized protein</fullName>
    </submittedName>
</protein>
<dbReference type="GO" id="GO:0006744">
    <property type="term" value="P:ubiquinone biosynthetic process"/>
    <property type="evidence" value="ECO:0007669"/>
    <property type="project" value="TreeGrafter"/>
</dbReference>
<dbReference type="AlphaFoldDB" id="A0A914RQJ8"/>
<evidence type="ECO:0000313" key="1">
    <source>
        <dbReference type="Proteomes" id="UP000887564"/>
    </source>
</evidence>
<keyword evidence="1" id="KW-1185">Reference proteome</keyword>
<sequence length="179" mass="20541">MKFAQLLENDNDFYVPKVSVAGVKDNEIDDNFNDMLEYSGIPVDKCVNEPQEVRDYIAAKFIELCLNEVFVWRFMQIMEDAHCDSILILGETLASSGPYDFSKQRIHKLLPVMLEHRLKSPPEEVYSLHRKLSGSYLLATKLKAVVSCGQLFERIYDSYKFGEEGFEDINIDEEQSGIA</sequence>
<organism evidence="1 2">
    <name type="scientific">Parascaris equorum</name>
    <name type="common">Equine roundworm</name>
    <dbReference type="NCBI Taxonomy" id="6256"/>
    <lineage>
        <taxon>Eukaryota</taxon>
        <taxon>Metazoa</taxon>
        <taxon>Ecdysozoa</taxon>
        <taxon>Nematoda</taxon>
        <taxon>Chromadorea</taxon>
        <taxon>Rhabditida</taxon>
        <taxon>Spirurina</taxon>
        <taxon>Ascaridomorpha</taxon>
        <taxon>Ascaridoidea</taxon>
        <taxon>Ascarididae</taxon>
        <taxon>Parascaris</taxon>
    </lineage>
</organism>
<name>A0A914RQJ8_PAREQ</name>
<proteinExistence type="predicted"/>
<accession>A0A914RQJ8</accession>